<dbReference type="AlphaFoldDB" id="A0A1K1QS20"/>
<organism evidence="8 9">
    <name type="scientific">Sinomicrobium oceani</name>
    <dbReference type="NCBI Taxonomy" id="1150368"/>
    <lineage>
        <taxon>Bacteria</taxon>
        <taxon>Pseudomonadati</taxon>
        <taxon>Bacteroidota</taxon>
        <taxon>Flavobacteriia</taxon>
        <taxon>Flavobacteriales</taxon>
        <taxon>Flavobacteriaceae</taxon>
        <taxon>Sinomicrobium</taxon>
    </lineage>
</organism>
<dbReference type="SUPFAM" id="SSF48452">
    <property type="entry name" value="TPR-like"/>
    <property type="match status" value="1"/>
</dbReference>
<comment type="subcellular location">
    <subcellularLocation>
        <location evidence="1">Cell outer membrane</location>
    </subcellularLocation>
</comment>
<protein>
    <submittedName>
        <fullName evidence="8">Starch-binding associating with outer membrane</fullName>
    </submittedName>
</protein>
<keyword evidence="5" id="KW-0998">Cell outer membrane</keyword>
<evidence type="ECO:0000256" key="5">
    <source>
        <dbReference type="ARBA" id="ARBA00023237"/>
    </source>
</evidence>
<dbReference type="PROSITE" id="PS51257">
    <property type="entry name" value="PROKAR_LIPOPROTEIN"/>
    <property type="match status" value="1"/>
</dbReference>
<comment type="similarity">
    <text evidence="2">Belongs to the SusD family.</text>
</comment>
<dbReference type="Gene3D" id="1.25.40.390">
    <property type="match status" value="1"/>
</dbReference>
<dbReference type="Pfam" id="PF14322">
    <property type="entry name" value="SusD-like_3"/>
    <property type="match status" value="1"/>
</dbReference>
<keyword evidence="3" id="KW-0732">Signal</keyword>
<dbReference type="Proteomes" id="UP000182248">
    <property type="component" value="Unassembled WGS sequence"/>
</dbReference>
<evidence type="ECO:0000259" key="6">
    <source>
        <dbReference type="Pfam" id="PF07980"/>
    </source>
</evidence>
<dbReference type="GO" id="GO:0009279">
    <property type="term" value="C:cell outer membrane"/>
    <property type="evidence" value="ECO:0007669"/>
    <property type="project" value="UniProtKB-SubCell"/>
</dbReference>
<reference evidence="8 9" key="1">
    <citation type="submission" date="2016-11" db="EMBL/GenBank/DDBJ databases">
        <authorList>
            <person name="Jaros S."/>
            <person name="Januszkiewicz K."/>
            <person name="Wedrychowicz H."/>
        </authorList>
    </citation>
    <scope>NUCLEOTIDE SEQUENCE [LARGE SCALE GENOMIC DNA]</scope>
    <source>
        <strain evidence="8 9">CGMCC 1.12145</strain>
    </source>
</reference>
<evidence type="ECO:0000256" key="1">
    <source>
        <dbReference type="ARBA" id="ARBA00004442"/>
    </source>
</evidence>
<dbReference type="OrthoDB" id="5694214at2"/>
<evidence type="ECO:0000313" key="9">
    <source>
        <dbReference type="Proteomes" id="UP000182248"/>
    </source>
</evidence>
<name>A0A1K1QS20_9FLAO</name>
<evidence type="ECO:0000256" key="4">
    <source>
        <dbReference type="ARBA" id="ARBA00023136"/>
    </source>
</evidence>
<dbReference type="STRING" id="1150368.SAMN02927921_02783"/>
<proteinExistence type="inferred from homology"/>
<dbReference type="InterPro" id="IPR033985">
    <property type="entry name" value="SusD-like_N"/>
</dbReference>
<dbReference type="EMBL" id="FPJE01000015">
    <property type="protein sequence ID" value="SFW62497.1"/>
    <property type="molecule type" value="Genomic_DNA"/>
</dbReference>
<evidence type="ECO:0000256" key="2">
    <source>
        <dbReference type="ARBA" id="ARBA00006275"/>
    </source>
</evidence>
<feature type="domain" description="RagB/SusD" evidence="6">
    <location>
        <begin position="371"/>
        <end position="505"/>
    </location>
</feature>
<feature type="domain" description="SusD-like N-terminal" evidence="7">
    <location>
        <begin position="86"/>
        <end position="219"/>
    </location>
</feature>
<keyword evidence="4" id="KW-0472">Membrane</keyword>
<dbReference type="Pfam" id="PF07980">
    <property type="entry name" value="SusD_RagB"/>
    <property type="match status" value="1"/>
</dbReference>
<sequence length="505" mass="56307">MKNTTRNIFFLSCLALTFSCTDLEVDEKDSIVIPDTDEGFGGVNPDQTLNSAYVDIRNTFNTQEALYALSEVSTDEVLVPTRGTDWGDNGVWRLLHEHTWDPTHRDILNTWNRLNSNIYRINQLLAPQSQASSQQIAEGKFLRAFSMFHVMDLYGQVPFREADEGVDVDPSVFTASEAFDFILNDLNEALPDLPSQGPGAGTLKASKAAVHFLLAKLFLNKHIYKGNESPDQADMNKVIEEVDAITAEGFELQEGFFDIFKNDPDSETIWYTDASVATRMWPGLHYHQVVSDYTSGGWNGFATLAGLFDLFEGPSDTNAEGSGQEERRGFVPAEGIGYGFLVGQQYDTLGNALNDRAGNPLIFTRDFPALVGNNERTGIRILKYHPSNGGEATGMIIFRYADAYLMKAEAILRGGSSGDDATAMVNALRAIRHASERSSVDLPELLDERARELYTEGWRRNDMIRFGVYNDTWEFKENTEAYRVLYPIPATALVSNPNLVQNTGY</sequence>
<keyword evidence="9" id="KW-1185">Reference proteome</keyword>
<dbReference type="InterPro" id="IPR011990">
    <property type="entry name" value="TPR-like_helical_dom_sf"/>
</dbReference>
<dbReference type="InterPro" id="IPR012944">
    <property type="entry name" value="SusD_RagB_dom"/>
</dbReference>
<dbReference type="RefSeq" id="WP_072317993.1">
    <property type="nucleotide sequence ID" value="NZ_FPJE01000015.1"/>
</dbReference>
<evidence type="ECO:0000313" key="8">
    <source>
        <dbReference type="EMBL" id="SFW62497.1"/>
    </source>
</evidence>
<evidence type="ECO:0000259" key="7">
    <source>
        <dbReference type="Pfam" id="PF14322"/>
    </source>
</evidence>
<evidence type="ECO:0000256" key="3">
    <source>
        <dbReference type="ARBA" id="ARBA00022729"/>
    </source>
</evidence>
<gene>
    <name evidence="8" type="ORF">SAMN02927921_02783</name>
</gene>
<accession>A0A1K1QS20</accession>